<dbReference type="InterPro" id="IPR050597">
    <property type="entry name" value="Cytochrome_c_Oxidase_Subunit"/>
</dbReference>
<keyword evidence="10" id="KW-1185">Reference proteome</keyword>
<dbReference type="Pfam" id="PF00034">
    <property type="entry name" value="Cytochrom_C"/>
    <property type="match status" value="1"/>
</dbReference>
<evidence type="ECO:0000256" key="1">
    <source>
        <dbReference type="ARBA" id="ARBA00022448"/>
    </source>
</evidence>
<dbReference type="RefSeq" id="WP_150863840.1">
    <property type="nucleotide sequence ID" value="NZ_VYXP01000004.1"/>
</dbReference>
<feature type="domain" description="Cytochrome c" evidence="8">
    <location>
        <begin position="23"/>
        <end position="104"/>
    </location>
</feature>
<keyword evidence="1" id="KW-0813">Transport</keyword>
<evidence type="ECO:0000259" key="8">
    <source>
        <dbReference type="PROSITE" id="PS51007"/>
    </source>
</evidence>
<evidence type="ECO:0000256" key="4">
    <source>
        <dbReference type="ARBA" id="ARBA00022982"/>
    </source>
</evidence>
<name>A0A5N0TAT7_9GAMM</name>
<keyword evidence="3 6" id="KW-0479">Metal-binding</keyword>
<dbReference type="SUPFAM" id="SSF46626">
    <property type="entry name" value="Cytochrome c"/>
    <property type="match status" value="1"/>
</dbReference>
<dbReference type="PANTHER" id="PTHR33751:SF9">
    <property type="entry name" value="CYTOCHROME C4"/>
    <property type="match status" value="1"/>
</dbReference>
<dbReference type="Proteomes" id="UP000325372">
    <property type="component" value="Unassembled WGS sequence"/>
</dbReference>
<evidence type="ECO:0000256" key="3">
    <source>
        <dbReference type="ARBA" id="ARBA00022723"/>
    </source>
</evidence>
<evidence type="ECO:0000313" key="9">
    <source>
        <dbReference type="EMBL" id="KAA9132050.1"/>
    </source>
</evidence>
<dbReference type="GO" id="GO:0046872">
    <property type="term" value="F:metal ion binding"/>
    <property type="evidence" value="ECO:0007669"/>
    <property type="project" value="UniProtKB-KW"/>
</dbReference>
<evidence type="ECO:0000256" key="5">
    <source>
        <dbReference type="ARBA" id="ARBA00023004"/>
    </source>
</evidence>
<reference evidence="9 10" key="1">
    <citation type="submission" date="2019-09" db="EMBL/GenBank/DDBJ databases">
        <title>Wenzhouxiangella sp. Genome sequencing and assembly.</title>
        <authorList>
            <person name="Zhang R."/>
        </authorList>
    </citation>
    <scope>NUCLEOTIDE SEQUENCE [LARGE SCALE GENOMIC DNA]</scope>
    <source>
        <strain evidence="9 10">W260</strain>
    </source>
</reference>
<dbReference type="EMBL" id="VYXP01000004">
    <property type="protein sequence ID" value="KAA9132050.1"/>
    <property type="molecule type" value="Genomic_DNA"/>
</dbReference>
<dbReference type="GO" id="GO:0020037">
    <property type="term" value="F:heme binding"/>
    <property type="evidence" value="ECO:0007669"/>
    <property type="project" value="InterPro"/>
</dbReference>
<feature type="signal peptide" evidence="7">
    <location>
        <begin position="1"/>
        <end position="21"/>
    </location>
</feature>
<keyword evidence="5 6" id="KW-0408">Iron</keyword>
<keyword evidence="7" id="KW-0732">Signal</keyword>
<feature type="chain" id="PRO_5024276050" evidence="7">
    <location>
        <begin position="22"/>
        <end position="109"/>
    </location>
</feature>
<dbReference type="GO" id="GO:0009055">
    <property type="term" value="F:electron transfer activity"/>
    <property type="evidence" value="ECO:0007669"/>
    <property type="project" value="InterPro"/>
</dbReference>
<dbReference type="PANTHER" id="PTHR33751">
    <property type="entry name" value="CBB3-TYPE CYTOCHROME C OXIDASE SUBUNIT FIXP"/>
    <property type="match status" value="1"/>
</dbReference>
<proteinExistence type="predicted"/>
<evidence type="ECO:0000256" key="2">
    <source>
        <dbReference type="ARBA" id="ARBA00022617"/>
    </source>
</evidence>
<dbReference type="InterPro" id="IPR036909">
    <property type="entry name" value="Cyt_c-like_dom_sf"/>
</dbReference>
<evidence type="ECO:0000313" key="10">
    <source>
        <dbReference type="Proteomes" id="UP000325372"/>
    </source>
</evidence>
<evidence type="ECO:0000256" key="6">
    <source>
        <dbReference type="PROSITE-ProRule" id="PRU00433"/>
    </source>
</evidence>
<accession>A0A5N0TAT7</accession>
<sequence length="109" mass="11837">MPRFIFAVIAIAALQATPAMAEGDPEAGRIKAYTCKGCHGIPDYKNIYPTYSVPKIGGQNEAYITAVLKAYRTGERKHPTMQAQAESMTDQDIADIAAWLGSLDDKDDS</sequence>
<keyword evidence="4" id="KW-0249">Electron transport</keyword>
<organism evidence="9 10">
    <name type="scientific">Marinihelvus fidelis</name>
    <dbReference type="NCBI Taxonomy" id="2613842"/>
    <lineage>
        <taxon>Bacteria</taxon>
        <taxon>Pseudomonadati</taxon>
        <taxon>Pseudomonadota</taxon>
        <taxon>Gammaproteobacteria</taxon>
        <taxon>Chromatiales</taxon>
        <taxon>Wenzhouxiangellaceae</taxon>
        <taxon>Marinihelvus</taxon>
    </lineage>
</organism>
<dbReference type="Gene3D" id="1.10.760.10">
    <property type="entry name" value="Cytochrome c-like domain"/>
    <property type="match status" value="1"/>
</dbReference>
<gene>
    <name evidence="9" type="ORF">F3N42_07720</name>
</gene>
<keyword evidence="2 6" id="KW-0349">Heme</keyword>
<dbReference type="AlphaFoldDB" id="A0A5N0TAT7"/>
<dbReference type="PROSITE" id="PS51007">
    <property type="entry name" value="CYTC"/>
    <property type="match status" value="1"/>
</dbReference>
<dbReference type="InterPro" id="IPR009056">
    <property type="entry name" value="Cyt_c-like_dom"/>
</dbReference>
<protein>
    <submittedName>
        <fullName evidence="9">Cytochrome c</fullName>
    </submittedName>
</protein>
<comment type="caution">
    <text evidence="9">The sequence shown here is derived from an EMBL/GenBank/DDBJ whole genome shotgun (WGS) entry which is preliminary data.</text>
</comment>
<evidence type="ECO:0000256" key="7">
    <source>
        <dbReference type="SAM" id="SignalP"/>
    </source>
</evidence>